<proteinExistence type="predicted"/>
<name>A0ABR3RB96_9PLEO</name>
<comment type="caution">
    <text evidence="1">The sequence shown here is derived from an EMBL/GenBank/DDBJ whole genome shotgun (WGS) entry which is preliminary data.</text>
</comment>
<evidence type="ECO:0000313" key="2">
    <source>
        <dbReference type="Proteomes" id="UP001521785"/>
    </source>
</evidence>
<dbReference type="EMBL" id="JAKJXO020000008">
    <property type="protein sequence ID" value="KAL1601498.1"/>
    <property type="molecule type" value="Genomic_DNA"/>
</dbReference>
<accession>A0ABR3RB96</accession>
<reference evidence="1 2" key="1">
    <citation type="submission" date="2024-02" db="EMBL/GenBank/DDBJ databases">
        <title>De novo assembly and annotation of 12 fungi associated with fruit tree decline syndrome in Ontario, Canada.</title>
        <authorList>
            <person name="Sulman M."/>
            <person name="Ellouze W."/>
            <person name="Ilyukhin E."/>
        </authorList>
    </citation>
    <scope>NUCLEOTIDE SEQUENCE [LARGE SCALE GENOMIC DNA]</scope>
    <source>
        <strain evidence="1 2">M42-189</strain>
    </source>
</reference>
<sequence>MSQPTLPDRIWSIFSIIKLEFKAPFTERGPPEFLYDLFTDCLNQLEKEESPGWIMWGDETMDPDRVCIMIGWKLPSGRRDSVSKAATSELKAKGVPRAIEPLIPFLTSSPSIRHVQSPDRNEPVFCGSYPWYERHCDFFTVDASSNGPLNESIKTEITMVRQNCISLLPDILCGKDHPYGDVKEVILGMNVYSEKVNPGLGSHVNDFVLLVYWSNPEAMTRFKHPELESVAQYGRKVETHWWRQEVLEHFARLKSAGARVEHCTFALRDFEPNYPLIWPDAEIEAARRRTQKSKEKGCKSCCTM</sequence>
<evidence type="ECO:0000313" key="1">
    <source>
        <dbReference type="EMBL" id="KAL1601498.1"/>
    </source>
</evidence>
<keyword evidence="2" id="KW-1185">Reference proteome</keyword>
<protein>
    <submittedName>
        <fullName evidence="1">Uncharacterized protein</fullName>
    </submittedName>
</protein>
<gene>
    <name evidence="1" type="ORF">SLS60_006413</name>
</gene>
<organism evidence="1 2">
    <name type="scientific">Paraconiothyrium brasiliense</name>
    <dbReference type="NCBI Taxonomy" id="300254"/>
    <lineage>
        <taxon>Eukaryota</taxon>
        <taxon>Fungi</taxon>
        <taxon>Dikarya</taxon>
        <taxon>Ascomycota</taxon>
        <taxon>Pezizomycotina</taxon>
        <taxon>Dothideomycetes</taxon>
        <taxon>Pleosporomycetidae</taxon>
        <taxon>Pleosporales</taxon>
        <taxon>Massarineae</taxon>
        <taxon>Didymosphaeriaceae</taxon>
        <taxon>Paraconiothyrium</taxon>
    </lineage>
</organism>
<dbReference type="Proteomes" id="UP001521785">
    <property type="component" value="Unassembled WGS sequence"/>
</dbReference>